<organism evidence="1 2">
    <name type="scientific">Tuber aestivum</name>
    <name type="common">summer truffle</name>
    <dbReference type="NCBI Taxonomy" id="59557"/>
    <lineage>
        <taxon>Eukaryota</taxon>
        <taxon>Fungi</taxon>
        <taxon>Dikarya</taxon>
        <taxon>Ascomycota</taxon>
        <taxon>Pezizomycotina</taxon>
        <taxon>Pezizomycetes</taxon>
        <taxon>Pezizales</taxon>
        <taxon>Tuberaceae</taxon>
        <taxon>Tuber</taxon>
    </lineage>
</organism>
<gene>
    <name evidence="1" type="ORF">GSTUAT00000652001</name>
</gene>
<evidence type="ECO:0000313" key="1">
    <source>
        <dbReference type="EMBL" id="CUS15395.1"/>
    </source>
</evidence>
<accession>A0A292Q8V5</accession>
<proteinExistence type="predicted"/>
<keyword evidence="2" id="KW-1185">Reference proteome</keyword>
<dbReference type="AlphaFoldDB" id="A0A292Q8V5"/>
<reference evidence="1" key="1">
    <citation type="submission" date="2015-10" db="EMBL/GenBank/DDBJ databases">
        <authorList>
            <person name="Regsiter A."/>
            <person name="william w."/>
        </authorList>
    </citation>
    <scope>NUCLEOTIDE SEQUENCE</scope>
    <source>
        <strain evidence="1">Montdore</strain>
    </source>
</reference>
<sequence length="103" mass="11673">MKNPRYRPGGTGPPSYRLEEQFDSEDSPVMVAELALRGDFISMDLFRGGVLTALILENVIFNVAKPNVGAINSTYAFVIFYFNVREDIFQFFVASSRYYPTSE</sequence>
<dbReference type="EMBL" id="LN890948">
    <property type="protein sequence ID" value="CUS15395.1"/>
    <property type="molecule type" value="Genomic_DNA"/>
</dbReference>
<protein>
    <submittedName>
        <fullName evidence="1">Uncharacterized protein</fullName>
    </submittedName>
</protein>
<evidence type="ECO:0000313" key="2">
    <source>
        <dbReference type="Proteomes" id="UP001412239"/>
    </source>
</evidence>
<name>A0A292Q8V5_9PEZI</name>
<dbReference type="Proteomes" id="UP001412239">
    <property type="component" value="Unassembled WGS sequence"/>
</dbReference>